<reference evidence="1 2" key="1">
    <citation type="submission" date="2019-01" db="EMBL/GenBank/DDBJ databases">
        <title>Florfenicol resistance in Enterobacteriaceae and whole-genome sequence analysis of florfenicol-resistant Leclercia adecarboxylata strain R25.</title>
        <authorList>
            <person name="Bao Q."/>
            <person name="Ying Y."/>
        </authorList>
    </citation>
    <scope>NUCLEOTIDE SEQUENCE [LARGE SCALE GENOMIC DNA]</scope>
    <source>
        <strain evidence="1 2">R25</strain>
    </source>
</reference>
<dbReference type="EMBL" id="CP035382">
    <property type="protein sequence ID" value="QDK17615.1"/>
    <property type="molecule type" value="Genomic_DNA"/>
</dbReference>
<evidence type="ECO:0000313" key="2">
    <source>
        <dbReference type="Proteomes" id="UP000317812"/>
    </source>
</evidence>
<dbReference type="InterPro" id="IPR010985">
    <property type="entry name" value="Ribbon_hlx_hlx"/>
</dbReference>
<organism evidence="1 2">
    <name type="scientific">Leclercia adecarboxylata</name>
    <dbReference type="NCBI Taxonomy" id="83655"/>
    <lineage>
        <taxon>Bacteria</taxon>
        <taxon>Pseudomonadati</taxon>
        <taxon>Pseudomonadota</taxon>
        <taxon>Gammaproteobacteria</taxon>
        <taxon>Enterobacterales</taxon>
        <taxon>Enterobacteriaceae</taxon>
        <taxon>Leclercia</taxon>
    </lineage>
</organism>
<dbReference type="Gene3D" id="1.10.1220.10">
    <property type="entry name" value="Met repressor-like"/>
    <property type="match status" value="1"/>
</dbReference>
<sequence length="116" mass="12922">MNKASNIMMIQGQPAIITFEAEIGAFRGKFLNVSGYCDFVADSIAGLHKEGEISLAEYLQDCREEGIQPFREEQQERLTVRVSGRLGARLTAVAKQHSISKNQLIVEVLERELALV</sequence>
<gene>
    <name evidence="1" type="ORF">ES815_04555</name>
</gene>
<accession>A0AAP9AGX8</accession>
<protein>
    <submittedName>
        <fullName evidence="1">Type II toxin-antitoxin system HicB family antitoxin</fullName>
    </submittedName>
</protein>
<evidence type="ECO:0000313" key="1">
    <source>
        <dbReference type="EMBL" id="QDK17615.1"/>
    </source>
</evidence>
<dbReference type="AlphaFoldDB" id="A0AAP9AGX8"/>
<dbReference type="Pfam" id="PF05534">
    <property type="entry name" value="HicB"/>
    <property type="match status" value="1"/>
</dbReference>
<dbReference type="RefSeq" id="WP_142486807.1">
    <property type="nucleotide sequence ID" value="NZ_CP035382.1"/>
</dbReference>
<dbReference type="Proteomes" id="UP000317812">
    <property type="component" value="Chromosome"/>
</dbReference>
<dbReference type="InterPro" id="IPR008651">
    <property type="entry name" value="Uncharacterised_HicB"/>
</dbReference>
<dbReference type="SUPFAM" id="SSF47598">
    <property type="entry name" value="Ribbon-helix-helix"/>
    <property type="match status" value="1"/>
</dbReference>
<dbReference type="GO" id="GO:0043565">
    <property type="term" value="F:sequence-specific DNA binding"/>
    <property type="evidence" value="ECO:0007669"/>
    <property type="project" value="UniProtKB-ARBA"/>
</dbReference>
<name>A0AAP9AGX8_9ENTR</name>
<dbReference type="InterPro" id="IPR013321">
    <property type="entry name" value="Arc_rbn_hlx_hlx"/>
</dbReference>
<dbReference type="GO" id="GO:0006355">
    <property type="term" value="P:regulation of DNA-templated transcription"/>
    <property type="evidence" value="ECO:0007669"/>
    <property type="project" value="InterPro"/>
</dbReference>
<proteinExistence type="predicted"/>